<dbReference type="Proteomes" id="UP000694394">
    <property type="component" value="Chromosome 9"/>
</dbReference>
<reference evidence="1" key="2">
    <citation type="submission" date="2025-08" db="UniProtKB">
        <authorList>
            <consortium name="Ensembl"/>
        </authorList>
    </citation>
    <scope>IDENTIFICATION</scope>
</reference>
<name>A0A8C5VXU3_MICMU</name>
<proteinExistence type="predicted"/>
<sequence length="64" mass="7237">MVEEGNPHHYFVATQGVMPKVFDEAFFSKTILAIPEDHEASAESFCSIFFLLGPDHPLKHLHPE</sequence>
<dbReference type="GeneTree" id="ENSGT00940000153117"/>
<organism evidence="1 2">
    <name type="scientific">Microcebus murinus</name>
    <name type="common">Gray mouse lemur</name>
    <name type="synonym">Lemur murinus</name>
    <dbReference type="NCBI Taxonomy" id="30608"/>
    <lineage>
        <taxon>Eukaryota</taxon>
        <taxon>Metazoa</taxon>
        <taxon>Chordata</taxon>
        <taxon>Craniata</taxon>
        <taxon>Vertebrata</taxon>
        <taxon>Euteleostomi</taxon>
        <taxon>Mammalia</taxon>
        <taxon>Eutheria</taxon>
        <taxon>Euarchontoglires</taxon>
        <taxon>Primates</taxon>
        <taxon>Strepsirrhini</taxon>
        <taxon>Lemuriformes</taxon>
        <taxon>Cheirogaleidae</taxon>
        <taxon>Microcebus</taxon>
    </lineage>
</organism>
<dbReference type="EMBL" id="ABDC03013346">
    <property type="status" value="NOT_ANNOTATED_CDS"/>
    <property type="molecule type" value="Genomic_DNA"/>
</dbReference>
<gene>
    <name evidence="1" type="primary">UTP23</name>
</gene>
<dbReference type="Ensembl" id="ENSMICT00000031504.2">
    <property type="protein sequence ID" value="ENSMICP00000029323.1"/>
    <property type="gene ID" value="ENSMICG00000034720.2"/>
</dbReference>
<protein>
    <submittedName>
        <fullName evidence="1">UTP23 small subunit processome component</fullName>
    </submittedName>
</protein>
<evidence type="ECO:0000313" key="1">
    <source>
        <dbReference type="Ensembl" id="ENSMICP00000029323.1"/>
    </source>
</evidence>
<keyword evidence="2" id="KW-1185">Reference proteome</keyword>
<evidence type="ECO:0000313" key="2">
    <source>
        <dbReference type="Proteomes" id="UP000694394"/>
    </source>
</evidence>
<accession>A0A8C5VXU3</accession>
<dbReference type="AlphaFoldDB" id="A0A8C5VXU3"/>
<reference evidence="1" key="1">
    <citation type="submission" date="2016-12" db="EMBL/GenBank/DDBJ databases">
        <title>Mouse lemur reference genome and diversity panel.</title>
        <authorList>
            <person name="Harris R."/>
            <person name="Larsen P."/>
            <person name="Liu Y."/>
            <person name="Hughes D.S."/>
            <person name="Murali S."/>
            <person name="Raveendran M."/>
            <person name="Korchina V."/>
            <person name="Wang M."/>
            <person name="Jhangiani S."/>
            <person name="Bandaranaike D."/>
            <person name="Bellair M."/>
            <person name="Blankenburg K."/>
            <person name="Chao H."/>
            <person name="Dahdouli M."/>
            <person name="Dinh H."/>
            <person name="Doddapaneni H."/>
            <person name="English A."/>
            <person name="Firestine M."/>
            <person name="Gnanaolivu R."/>
            <person name="Gross S."/>
            <person name="Hernandez B."/>
            <person name="Javaid M."/>
            <person name="Jayaseelan J."/>
            <person name="Jones J."/>
            <person name="Khan Z."/>
            <person name="Kovar C."/>
            <person name="Kurapati P."/>
            <person name="Le B."/>
            <person name="Lee S."/>
            <person name="Li M."/>
            <person name="Mathew T."/>
            <person name="Narasimhan A."/>
            <person name="Ngo D."/>
            <person name="Nguyen L."/>
            <person name="Okwuonu G."/>
            <person name="Ongeri F."/>
            <person name="Osuji N."/>
            <person name="Pu L.-L."/>
            <person name="Puazo M."/>
            <person name="Quiroz J."/>
            <person name="Raj R."/>
            <person name="Rajbhandari K."/>
            <person name="Reid J.G."/>
            <person name="Santibanez J."/>
            <person name="Sexton D."/>
            <person name="Skinner E."/>
            <person name="Vee V."/>
            <person name="Weissenberger G."/>
            <person name="Wu Y."/>
            <person name="Xin Y."/>
            <person name="Han Y."/>
            <person name="Campbell C."/>
            <person name="Brown A."/>
            <person name="Sullivan B."/>
            <person name="Shelton J."/>
            <person name="Brown S."/>
            <person name="Dudchenko O."/>
            <person name="Machol I."/>
            <person name="Durand N."/>
            <person name="Shamim M."/>
            <person name="Lieberman A."/>
            <person name="Muzny D.M."/>
            <person name="Richards S."/>
            <person name="Yoder A."/>
            <person name="Worley K.C."/>
            <person name="Rogers J."/>
            <person name="Gibbs R.A."/>
        </authorList>
    </citation>
    <scope>NUCLEOTIDE SEQUENCE [LARGE SCALE GENOMIC DNA]</scope>
</reference>
<reference evidence="1" key="3">
    <citation type="submission" date="2025-09" db="UniProtKB">
        <authorList>
            <consortium name="Ensembl"/>
        </authorList>
    </citation>
    <scope>IDENTIFICATION</scope>
</reference>